<reference evidence="2" key="1">
    <citation type="journal article" date="2021" name="BMC Genomics">
        <title>Chromosome-level genome assembly and manually-curated proteome of model necrotroph Parastagonospora nodorum Sn15 reveals a genome-wide trove of candidate effector homologs, and redundancy of virulence-related functions within an accessory chromosome.</title>
        <authorList>
            <person name="Bertazzoni S."/>
            <person name="Jones D.A.B."/>
            <person name="Phan H.T."/>
            <person name="Tan K.-C."/>
            <person name="Hane J.K."/>
        </authorList>
    </citation>
    <scope>NUCLEOTIDE SEQUENCE [LARGE SCALE GENOMIC DNA]</scope>
    <source>
        <strain evidence="2">SN15 / ATCC MYA-4574 / FGSC 10173)</strain>
    </source>
</reference>
<protein>
    <submittedName>
        <fullName evidence="1">Uncharacterized protein</fullName>
    </submittedName>
</protein>
<dbReference type="Proteomes" id="UP000663193">
    <property type="component" value="Chromosome 13"/>
</dbReference>
<evidence type="ECO:0000313" key="2">
    <source>
        <dbReference type="Proteomes" id="UP000663193"/>
    </source>
</evidence>
<evidence type="ECO:0000313" key="1">
    <source>
        <dbReference type="EMBL" id="QRD02162.1"/>
    </source>
</evidence>
<gene>
    <name evidence="1" type="ORF">JI435_440430</name>
</gene>
<name>A0A7U2FBC6_PHANO</name>
<keyword evidence="2" id="KW-1185">Reference proteome</keyword>
<organism evidence="1 2">
    <name type="scientific">Phaeosphaeria nodorum (strain SN15 / ATCC MYA-4574 / FGSC 10173)</name>
    <name type="common">Glume blotch fungus</name>
    <name type="synonym">Parastagonospora nodorum</name>
    <dbReference type="NCBI Taxonomy" id="321614"/>
    <lineage>
        <taxon>Eukaryota</taxon>
        <taxon>Fungi</taxon>
        <taxon>Dikarya</taxon>
        <taxon>Ascomycota</taxon>
        <taxon>Pezizomycotina</taxon>
        <taxon>Dothideomycetes</taxon>
        <taxon>Pleosporomycetidae</taxon>
        <taxon>Pleosporales</taxon>
        <taxon>Pleosporineae</taxon>
        <taxon>Phaeosphaeriaceae</taxon>
        <taxon>Parastagonospora</taxon>
    </lineage>
</organism>
<proteinExistence type="predicted"/>
<sequence length="124" mass="13828">MTSCLARSTSRTNCKKRVLSFGCLGSCGIRYNLLAPEWLDNEPGVWTKDWTEFWTGRFRKVSIDVVVHTNPDGGDASTKFVRLAEMLATRLVGLGGTVTCEDSYTAYPDIGSQWIRCVTVERKA</sequence>
<dbReference type="AlphaFoldDB" id="A0A7U2FBC6"/>
<dbReference type="VEuPathDB" id="FungiDB:JI435_440430"/>
<accession>A0A7U2FBC6</accession>
<dbReference type="EMBL" id="CP069035">
    <property type="protein sequence ID" value="QRD02162.1"/>
    <property type="molecule type" value="Genomic_DNA"/>
</dbReference>